<dbReference type="AlphaFoldDB" id="A0A346Y3C8"/>
<dbReference type="PANTHER" id="PTHR34846:SF11">
    <property type="entry name" value="4-CARBOXYMUCONOLACTONE DECARBOXYLASE FAMILY PROTEIN (AFU_ORTHOLOGUE AFUA_6G11590)"/>
    <property type="match status" value="1"/>
</dbReference>
<evidence type="ECO:0000313" key="3">
    <source>
        <dbReference type="Proteomes" id="UP000264006"/>
    </source>
</evidence>
<dbReference type="InterPro" id="IPR029032">
    <property type="entry name" value="AhpD-like"/>
</dbReference>
<keyword evidence="3" id="KW-1185">Reference proteome</keyword>
<dbReference type="PANTHER" id="PTHR34846">
    <property type="entry name" value="4-CARBOXYMUCONOLACTONE DECARBOXYLASE FAMILY PROTEIN (AFU_ORTHOLOGUE AFUA_6G11590)"/>
    <property type="match status" value="1"/>
</dbReference>
<sequence length="182" mass="19596">MIARGVPAMPRVALLSEEAGAQFRRSVGPEAGRALAHRPAMAEVIGRFNAVVARSELPPRLHELVRYRIAQLNGCQRCQTYRMPGAPVSEEDLALVEGWASDDAFEPLERLALDFAERFSTDPSSVDDALCDGLKAGLGDDGLVDLAVCVSKYVGTGRLITVLDLDQACTLPWTSDEAQAVS</sequence>
<dbReference type="InterPro" id="IPR003779">
    <property type="entry name" value="CMD-like"/>
</dbReference>
<keyword evidence="2" id="KW-0560">Oxidoreductase</keyword>
<protein>
    <submittedName>
        <fullName evidence="2">4-carboxymuconolactone decarboxylase domain/alkylhydroperoxidase AhpD family core domain protein</fullName>
    </submittedName>
</protein>
<gene>
    <name evidence="2" type="ORF">DVS28_a4309</name>
</gene>
<accession>A0A346Y3C8</accession>
<feature type="domain" description="Carboxymuconolactone decarboxylase-like" evidence="1">
    <location>
        <begin position="43"/>
        <end position="117"/>
    </location>
</feature>
<dbReference type="KEGG" id="euz:DVS28_a4309"/>
<dbReference type="Gene3D" id="1.20.1290.10">
    <property type="entry name" value="AhpD-like"/>
    <property type="match status" value="1"/>
</dbReference>
<evidence type="ECO:0000313" key="2">
    <source>
        <dbReference type="EMBL" id="AXV08975.1"/>
    </source>
</evidence>
<name>A0A346Y3C8_9ACTN</name>
<dbReference type="EMBL" id="CP031165">
    <property type="protein sequence ID" value="AXV08975.1"/>
    <property type="molecule type" value="Genomic_DNA"/>
</dbReference>
<dbReference type="SUPFAM" id="SSF69118">
    <property type="entry name" value="AhpD-like"/>
    <property type="match status" value="1"/>
</dbReference>
<dbReference type="GO" id="GO:0051920">
    <property type="term" value="F:peroxiredoxin activity"/>
    <property type="evidence" value="ECO:0007669"/>
    <property type="project" value="InterPro"/>
</dbReference>
<organism evidence="2 3">
    <name type="scientific">Euzebya pacifica</name>
    <dbReference type="NCBI Taxonomy" id="1608957"/>
    <lineage>
        <taxon>Bacteria</taxon>
        <taxon>Bacillati</taxon>
        <taxon>Actinomycetota</taxon>
        <taxon>Nitriliruptoria</taxon>
        <taxon>Euzebyales</taxon>
    </lineage>
</organism>
<dbReference type="Proteomes" id="UP000264006">
    <property type="component" value="Chromosome"/>
</dbReference>
<reference evidence="2 3" key="1">
    <citation type="submission" date="2018-09" db="EMBL/GenBank/DDBJ databases">
        <title>Complete genome sequence of Euzebya sp. DY32-46 isolated from seawater of Pacific Ocean.</title>
        <authorList>
            <person name="Xu L."/>
            <person name="Wu Y.-H."/>
            <person name="Xu X.-W."/>
        </authorList>
    </citation>
    <scope>NUCLEOTIDE SEQUENCE [LARGE SCALE GENOMIC DNA]</scope>
    <source>
        <strain evidence="2 3">DY32-46</strain>
    </source>
</reference>
<evidence type="ECO:0000259" key="1">
    <source>
        <dbReference type="Pfam" id="PF02627"/>
    </source>
</evidence>
<keyword evidence="2" id="KW-0575">Peroxidase</keyword>
<dbReference type="Pfam" id="PF02627">
    <property type="entry name" value="CMD"/>
    <property type="match status" value="1"/>
</dbReference>
<proteinExistence type="predicted"/>